<evidence type="ECO:0000313" key="7">
    <source>
        <dbReference type="Proteomes" id="UP000248134"/>
    </source>
</evidence>
<dbReference type="InterPro" id="IPR036271">
    <property type="entry name" value="Tet_transcr_reg_TetR-rel_C_sf"/>
</dbReference>
<dbReference type="AlphaFoldDB" id="A0A323UAD1"/>
<dbReference type="GO" id="GO:0003700">
    <property type="term" value="F:DNA-binding transcription factor activity"/>
    <property type="evidence" value="ECO:0007669"/>
    <property type="project" value="TreeGrafter"/>
</dbReference>
<dbReference type="Proteomes" id="UP000248134">
    <property type="component" value="Unassembled WGS sequence"/>
</dbReference>
<evidence type="ECO:0000256" key="2">
    <source>
        <dbReference type="ARBA" id="ARBA00023125"/>
    </source>
</evidence>
<protein>
    <submittedName>
        <fullName evidence="6">TetR family transcriptional regulator</fullName>
    </submittedName>
</protein>
<dbReference type="InterPro" id="IPR011075">
    <property type="entry name" value="TetR_C"/>
</dbReference>
<keyword evidence="1" id="KW-0805">Transcription regulation</keyword>
<dbReference type="PROSITE" id="PS50977">
    <property type="entry name" value="HTH_TETR_2"/>
    <property type="match status" value="1"/>
</dbReference>
<dbReference type="InterPro" id="IPR050109">
    <property type="entry name" value="HTH-type_TetR-like_transc_reg"/>
</dbReference>
<accession>A0A323UAD1</accession>
<name>A0A323UAD1_RHOPL</name>
<dbReference type="PANTHER" id="PTHR30055">
    <property type="entry name" value="HTH-TYPE TRANSCRIPTIONAL REGULATOR RUTR"/>
    <property type="match status" value="1"/>
</dbReference>
<feature type="domain" description="HTH tetR-type" evidence="5">
    <location>
        <begin position="15"/>
        <end position="75"/>
    </location>
</feature>
<proteinExistence type="predicted"/>
<dbReference type="Gene3D" id="1.10.357.10">
    <property type="entry name" value="Tetracycline Repressor, domain 2"/>
    <property type="match status" value="1"/>
</dbReference>
<dbReference type="SUPFAM" id="SSF48498">
    <property type="entry name" value="Tetracyclin repressor-like, C-terminal domain"/>
    <property type="match status" value="1"/>
</dbReference>
<dbReference type="RefSeq" id="WP_110787864.1">
    <property type="nucleotide sequence ID" value="NZ_QKQS01000026.1"/>
</dbReference>
<evidence type="ECO:0000256" key="4">
    <source>
        <dbReference type="PROSITE-ProRule" id="PRU00335"/>
    </source>
</evidence>
<keyword evidence="3" id="KW-0804">Transcription</keyword>
<dbReference type="Pfam" id="PF00440">
    <property type="entry name" value="TetR_N"/>
    <property type="match status" value="1"/>
</dbReference>
<feature type="DNA-binding region" description="H-T-H motif" evidence="4">
    <location>
        <begin position="38"/>
        <end position="57"/>
    </location>
</feature>
<dbReference type="PANTHER" id="PTHR30055:SF148">
    <property type="entry name" value="TETR-FAMILY TRANSCRIPTIONAL REGULATOR"/>
    <property type="match status" value="1"/>
</dbReference>
<evidence type="ECO:0000256" key="3">
    <source>
        <dbReference type="ARBA" id="ARBA00023163"/>
    </source>
</evidence>
<dbReference type="Gene3D" id="1.10.10.60">
    <property type="entry name" value="Homeodomain-like"/>
    <property type="match status" value="1"/>
</dbReference>
<keyword evidence="2 4" id="KW-0238">DNA-binding</keyword>
<evidence type="ECO:0000256" key="1">
    <source>
        <dbReference type="ARBA" id="ARBA00023015"/>
    </source>
</evidence>
<dbReference type="EMBL" id="QKQS01000026">
    <property type="protein sequence ID" value="PZA09754.1"/>
    <property type="molecule type" value="Genomic_DNA"/>
</dbReference>
<dbReference type="OrthoDB" id="9796019at2"/>
<dbReference type="SUPFAM" id="SSF46689">
    <property type="entry name" value="Homeodomain-like"/>
    <property type="match status" value="1"/>
</dbReference>
<comment type="caution">
    <text evidence="6">The sequence shown here is derived from an EMBL/GenBank/DDBJ whole genome shotgun (WGS) entry which is preliminary data.</text>
</comment>
<dbReference type="GO" id="GO:0000976">
    <property type="term" value="F:transcription cis-regulatory region binding"/>
    <property type="evidence" value="ECO:0007669"/>
    <property type="project" value="TreeGrafter"/>
</dbReference>
<sequence length="190" mass="20643">MQRNSPKSRPGGRAARTKTATFQAVVELVAEKGHGAVSMTDVAERAGVAATSLYRRWGDIGSLIREVAVEQLMRDYPIPDTGSIEGDLRQWARSIALTLSRPEGSSFFRAFVATATPTHAGTVAPPEALARRIEQIEQMLARANARGERALAVDDVIDFLLAPLFVRALFGTPLDEEAAEALAERLLKRC</sequence>
<gene>
    <name evidence="6" type="ORF">DNX69_20590</name>
</gene>
<evidence type="ECO:0000259" key="5">
    <source>
        <dbReference type="PROSITE" id="PS50977"/>
    </source>
</evidence>
<dbReference type="Pfam" id="PF16859">
    <property type="entry name" value="TetR_C_11"/>
    <property type="match status" value="1"/>
</dbReference>
<evidence type="ECO:0000313" key="6">
    <source>
        <dbReference type="EMBL" id="PZA09754.1"/>
    </source>
</evidence>
<dbReference type="InterPro" id="IPR001647">
    <property type="entry name" value="HTH_TetR"/>
</dbReference>
<organism evidence="6 7">
    <name type="scientific">Rhodopseudomonas palustris</name>
    <dbReference type="NCBI Taxonomy" id="1076"/>
    <lineage>
        <taxon>Bacteria</taxon>
        <taxon>Pseudomonadati</taxon>
        <taxon>Pseudomonadota</taxon>
        <taxon>Alphaproteobacteria</taxon>
        <taxon>Hyphomicrobiales</taxon>
        <taxon>Nitrobacteraceae</taxon>
        <taxon>Rhodopseudomonas</taxon>
    </lineage>
</organism>
<dbReference type="InterPro" id="IPR009057">
    <property type="entry name" value="Homeodomain-like_sf"/>
</dbReference>
<reference evidence="6 7" key="1">
    <citation type="submission" date="2018-06" db="EMBL/GenBank/DDBJ databases">
        <title>Draft Whole-Genome Sequence of the purple photosynthetic bacterium Rhodospeudomonas palustris XCP.</title>
        <authorList>
            <person name="Rayyan A."/>
            <person name="Meyer T.E."/>
            <person name="Kyndt J.A."/>
        </authorList>
    </citation>
    <scope>NUCLEOTIDE SEQUENCE [LARGE SCALE GENOMIC DNA]</scope>
    <source>
        <strain evidence="6 7">XCP</strain>
    </source>
</reference>